<evidence type="ECO:0008006" key="4">
    <source>
        <dbReference type="Google" id="ProtNLM"/>
    </source>
</evidence>
<dbReference type="OrthoDB" id="4069652at2759"/>
<sequence length="325" mass="34571">MSTDAMYMNSPHLLGASAKHTSRTNHMTKLDKKRTQHNEKGSSKSKNGQIAISIPKTQVLPNGEKPDFGNSNPSRRSKNPTQKKGGAKEQKDVTRGLRNLRLPDEKTKSSRQQQQKERECRSAKSQGTKPRSNSDTSSGLDSSITPTSSTPPTVPASPLEKPAVAVPPVAPLAASGVVPIPSPLTGLPNLMPNSVAQAPLPPLAGVQPLPMQPPFFGGSGYPYGNYAVGPMPLMTPQAPSPVANQMYPQMPVPIMQMPIPQVNADMKAQTTMMQTTTKTAKPATADISSCSDSRRSTNTKPATFAGASFASKDPVINKLPKPSFT</sequence>
<feature type="compositionally biased region" description="Basic and acidic residues" evidence="1">
    <location>
        <begin position="86"/>
        <end position="122"/>
    </location>
</feature>
<protein>
    <recommendedName>
        <fullName evidence="4">Enhancer of mRNA-decapping protein 1</fullName>
    </recommendedName>
</protein>
<comment type="caution">
    <text evidence="2">The sequence shown here is derived from an EMBL/GenBank/DDBJ whole genome shotgun (WGS) entry which is preliminary data.</text>
</comment>
<feature type="compositionally biased region" description="Low complexity" evidence="1">
    <location>
        <begin position="276"/>
        <end position="286"/>
    </location>
</feature>
<feature type="compositionally biased region" description="Polar residues" evidence="1">
    <location>
        <begin position="287"/>
        <end position="301"/>
    </location>
</feature>
<accession>A0A1Q3AG74</accession>
<reference evidence="2 3" key="1">
    <citation type="submission" date="2016-08" db="EMBL/GenBank/DDBJ databases">
        <title>Draft genome sequence of allopolyploid Zygosaccharomyces rouxii.</title>
        <authorList>
            <person name="Watanabe J."/>
            <person name="Uehara K."/>
            <person name="Mogi Y."/>
            <person name="Tsukioka Y."/>
        </authorList>
    </citation>
    <scope>NUCLEOTIDE SEQUENCE [LARGE SCALE GENOMIC DNA]</scope>
    <source>
        <strain evidence="2 3">NBRC 110957</strain>
    </source>
</reference>
<name>A0A1Q3AG74_ZYGRO</name>
<evidence type="ECO:0000313" key="3">
    <source>
        <dbReference type="Proteomes" id="UP000187013"/>
    </source>
</evidence>
<dbReference type="EMBL" id="BDGX01000040">
    <property type="protein sequence ID" value="GAV54625.1"/>
    <property type="molecule type" value="Genomic_DNA"/>
</dbReference>
<proteinExistence type="predicted"/>
<dbReference type="Proteomes" id="UP000187013">
    <property type="component" value="Unassembled WGS sequence"/>
</dbReference>
<feature type="compositionally biased region" description="Polar residues" evidence="1">
    <location>
        <begin position="44"/>
        <end position="60"/>
    </location>
</feature>
<feature type="region of interest" description="Disordered" evidence="1">
    <location>
        <begin position="1"/>
        <end position="159"/>
    </location>
</feature>
<evidence type="ECO:0000256" key="1">
    <source>
        <dbReference type="SAM" id="MobiDB-lite"/>
    </source>
</evidence>
<feature type="compositionally biased region" description="Low complexity" evidence="1">
    <location>
        <begin position="133"/>
        <end position="159"/>
    </location>
</feature>
<feature type="compositionally biased region" description="Polar residues" evidence="1">
    <location>
        <begin position="69"/>
        <end position="82"/>
    </location>
</feature>
<evidence type="ECO:0000313" key="2">
    <source>
        <dbReference type="EMBL" id="GAV54625.1"/>
    </source>
</evidence>
<dbReference type="AlphaFoldDB" id="A0A1Q3AG74"/>
<feature type="region of interest" description="Disordered" evidence="1">
    <location>
        <begin position="276"/>
        <end position="325"/>
    </location>
</feature>
<gene>
    <name evidence="2" type="ORF">ZYGR_0AN00930</name>
</gene>
<organism evidence="2 3">
    <name type="scientific">Zygosaccharomyces rouxii</name>
    <dbReference type="NCBI Taxonomy" id="4956"/>
    <lineage>
        <taxon>Eukaryota</taxon>
        <taxon>Fungi</taxon>
        <taxon>Dikarya</taxon>
        <taxon>Ascomycota</taxon>
        <taxon>Saccharomycotina</taxon>
        <taxon>Saccharomycetes</taxon>
        <taxon>Saccharomycetales</taxon>
        <taxon>Saccharomycetaceae</taxon>
        <taxon>Zygosaccharomyces</taxon>
    </lineage>
</organism>